<keyword evidence="6" id="KW-1185">Reference proteome</keyword>
<feature type="domain" description="PepSY" evidence="3">
    <location>
        <begin position="290"/>
        <end position="346"/>
    </location>
</feature>
<sequence>MKNRTIKERLRRAVQAAPLDVFDKMKDMPVERMEVHDAITRQEPGKRKRASRSKPLGMSVAAASLALAFSLGWFLQYRTVDTLVYLDLNPSIQLAANRRDQVIGLEALNGEGARLVERVEYRRKTLAQVTGELLDILLLEGWIDSDNHTLLLSVRNKDQARGEERTKALNQVIGGVLRENRIDPVVLRQTMVEESDTVREFARTYGVSPGRMTFIRNLILLDPELAVEELAGLSLEGLLRLSKEQGLDIHSIVEWDEEEWDGSDSDRDEDDSDDGSAGAPGPAPAAPQRIGAEAARRIALGLADARIVDLELEEDDGVWYYEIDMEGGGFEYEIEIHAYTGEVLKFEKEEDD</sequence>
<gene>
    <name evidence="5" type="ORF">GXN74_05810</name>
</gene>
<accession>A0A7X5HV71</accession>
<dbReference type="EMBL" id="JAAEEH010000012">
    <property type="protein sequence ID" value="NDL67251.1"/>
    <property type="molecule type" value="Genomic_DNA"/>
</dbReference>
<feature type="domain" description="Anti-sigma factor RsgI-like middle" evidence="4">
    <location>
        <begin position="83"/>
        <end position="216"/>
    </location>
</feature>
<dbReference type="Pfam" id="PF23750">
    <property type="entry name" value="RsgI_M"/>
    <property type="match status" value="1"/>
</dbReference>
<evidence type="ECO:0000256" key="1">
    <source>
        <dbReference type="SAM" id="MobiDB-lite"/>
    </source>
</evidence>
<feature type="region of interest" description="Disordered" evidence="1">
    <location>
        <begin position="258"/>
        <end position="288"/>
    </location>
</feature>
<evidence type="ECO:0000313" key="6">
    <source>
        <dbReference type="Proteomes" id="UP000461585"/>
    </source>
</evidence>
<evidence type="ECO:0008006" key="7">
    <source>
        <dbReference type="Google" id="ProtNLM"/>
    </source>
</evidence>
<comment type="caution">
    <text evidence="5">The sequence shown here is derived from an EMBL/GenBank/DDBJ whole genome shotgun (WGS) entry which is preliminary data.</text>
</comment>
<organism evidence="5 6">
    <name type="scientific">Anaerotalea alkaliphila</name>
    <dbReference type="NCBI Taxonomy" id="2662126"/>
    <lineage>
        <taxon>Bacteria</taxon>
        <taxon>Bacillati</taxon>
        <taxon>Bacillota</taxon>
        <taxon>Clostridia</taxon>
        <taxon>Eubacteriales</taxon>
        <taxon>Anaerotalea</taxon>
    </lineage>
</organism>
<evidence type="ECO:0000259" key="4">
    <source>
        <dbReference type="Pfam" id="PF23750"/>
    </source>
</evidence>
<dbReference type="InterPro" id="IPR025711">
    <property type="entry name" value="PepSY"/>
</dbReference>
<name>A0A7X5HV71_9FIRM</name>
<feature type="transmembrane region" description="Helical" evidence="2">
    <location>
        <begin position="56"/>
        <end position="75"/>
    </location>
</feature>
<protein>
    <recommendedName>
        <fullName evidence="7">PepSY domain-containing protein</fullName>
    </recommendedName>
</protein>
<reference evidence="5 6" key="1">
    <citation type="submission" date="2020-01" db="EMBL/GenBank/DDBJ databases">
        <title>Anaeroalcalibacter tamaniensis gen. nov., sp. nov., moderately halophilic strictly anaerobic fermenter bacterium from mud volcano of Taman peninsula.</title>
        <authorList>
            <person name="Frolova A."/>
            <person name="Merkel A.Y."/>
            <person name="Slobodkin A.I."/>
        </authorList>
    </citation>
    <scope>NUCLEOTIDE SEQUENCE [LARGE SCALE GENOMIC DNA]</scope>
    <source>
        <strain evidence="5 6">F-3ap</strain>
    </source>
</reference>
<feature type="compositionally biased region" description="Acidic residues" evidence="1">
    <location>
        <begin position="258"/>
        <end position="274"/>
    </location>
</feature>
<evidence type="ECO:0000256" key="2">
    <source>
        <dbReference type="SAM" id="Phobius"/>
    </source>
</evidence>
<evidence type="ECO:0000259" key="3">
    <source>
        <dbReference type="Pfam" id="PF03413"/>
    </source>
</evidence>
<proteinExistence type="predicted"/>
<keyword evidence="2" id="KW-0812">Transmembrane</keyword>
<dbReference type="AlphaFoldDB" id="A0A7X5HV71"/>
<evidence type="ECO:0000313" key="5">
    <source>
        <dbReference type="EMBL" id="NDL67251.1"/>
    </source>
</evidence>
<dbReference type="RefSeq" id="WP_162369978.1">
    <property type="nucleotide sequence ID" value="NZ_JAAEEH010000012.1"/>
</dbReference>
<dbReference type="Proteomes" id="UP000461585">
    <property type="component" value="Unassembled WGS sequence"/>
</dbReference>
<dbReference type="InterPro" id="IPR055431">
    <property type="entry name" value="RsgI_M"/>
</dbReference>
<dbReference type="Gene3D" id="3.10.450.40">
    <property type="match status" value="1"/>
</dbReference>
<keyword evidence="2" id="KW-1133">Transmembrane helix</keyword>
<keyword evidence="2" id="KW-0472">Membrane</keyword>
<dbReference type="Pfam" id="PF03413">
    <property type="entry name" value="PepSY"/>
    <property type="match status" value="1"/>
</dbReference>